<organism evidence="1 2">
    <name type="scientific">Brachybacterium endophyticum</name>
    <dbReference type="NCBI Taxonomy" id="2182385"/>
    <lineage>
        <taxon>Bacteria</taxon>
        <taxon>Bacillati</taxon>
        <taxon>Actinomycetota</taxon>
        <taxon>Actinomycetes</taxon>
        <taxon>Micrococcales</taxon>
        <taxon>Dermabacteraceae</taxon>
        <taxon>Brachybacterium</taxon>
    </lineage>
</organism>
<evidence type="ECO:0000313" key="2">
    <source>
        <dbReference type="Proteomes" id="UP000245590"/>
    </source>
</evidence>
<gene>
    <name evidence="1" type="ORF">DEO23_12150</name>
</gene>
<evidence type="ECO:0000313" key="1">
    <source>
        <dbReference type="EMBL" id="PWH05340.1"/>
    </source>
</evidence>
<dbReference type="EMBL" id="QFKX01000005">
    <property type="protein sequence ID" value="PWH05340.1"/>
    <property type="molecule type" value="Genomic_DNA"/>
</dbReference>
<reference evidence="1 2" key="1">
    <citation type="submission" date="2018-05" db="EMBL/GenBank/DDBJ databases">
        <title>Brachybacterium sp. M1HQ-2T, whole genome shotgun sequence.</title>
        <authorList>
            <person name="Tuo L."/>
        </authorList>
    </citation>
    <scope>NUCLEOTIDE SEQUENCE [LARGE SCALE GENOMIC DNA]</scope>
    <source>
        <strain evidence="1 2">M1HQ-2</strain>
    </source>
</reference>
<accession>A0A2U2RHL2</accession>
<protein>
    <submittedName>
        <fullName evidence="1">Uncharacterized protein</fullName>
    </submittedName>
</protein>
<dbReference type="Proteomes" id="UP000245590">
    <property type="component" value="Unassembled WGS sequence"/>
</dbReference>
<proteinExistence type="predicted"/>
<name>A0A2U2RHL2_9MICO</name>
<keyword evidence="2" id="KW-1185">Reference proteome</keyword>
<comment type="caution">
    <text evidence="1">The sequence shown here is derived from an EMBL/GenBank/DDBJ whole genome shotgun (WGS) entry which is preliminary data.</text>
</comment>
<dbReference type="AlphaFoldDB" id="A0A2U2RHL2"/>
<sequence>MKHMLSLADPDEARAVVGMFDLAVRTLTAPSQADLLLGSPQCGHGAADLLLDGTLIEVKSGRGTRANTVLTGDVI</sequence>